<dbReference type="PRINTS" id="PR00463">
    <property type="entry name" value="EP450I"/>
</dbReference>
<keyword evidence="7" id="KW-0812">Transmembrane</keyword>
<keyword evidence="6" id="KW-0560">Oxidoreductase</keyword>
<dbReference type="InterPro" id="IPR017972">
    <property type="entry name" value="Cyt_P450_CS"/>
</dbReference>
<dbReference type="PANTHER" id="PTHR24300:SF424">
    <property type="entry name" value="CYTOCHROME P450"/>
    <property type="match status" value="1"/>
</dbReference>
<comment type="similarity">
    <text evidence="2 6">Belongs to the cytochrome P450 family.</text>
</comment>
<dbReference type="SUPFAM" id="SSF48264">
    <property type="entry name" value="Cytochrome P450"/>
    <property type="match status" value="1"/>
</dbReference>
<feature type="transmembrane region" description="Helical" evidence="7">
    <location>
        <begin position="6"/>
        <end position="29"/>
    </location>
</feature>
<keyword evidence="4 6" id="KW-0479">Metal-binding</keyword>
<evidence type="ECO:0000256" key="1">
    <source>
        <dbReference type="ARBA" id="ARBA00001971"/>
    </source>
</evidence>
<keyword evidence="7" id="KW-1133">Transmembrane helix</keyword>
<evidence type="ECO:0000256" key="5">
    <source>
        <dbReference type="ARBA" id="ARBA00023004"/>
    </source>
</evidence>
<dbReference type="InterPro" id="IPR002401">
    <property type="entry name" value="Cyt_P450_E_grp-I"/>
</dbReference>
<name>A0ABM1L516_GEKJA</name>
<dbReference type="InterPro" id="IPR001128">
    <property type="entry name" value="Cyt_P450"/>
</dbReference>
<gene>
    <name evidence="9" type="primary">LOC107122458</name>
</gene>
<evidence type="ECO:0000256" key="4">
    <source>
        <dbReference type="ARBA" id="ARBA00022723"/>
    </source>
</evidence>
<keyword evidence="7" id="KW-0472">Membrane</keyword>
<dbReference type="InterPro" id="IPR050182">
    <property type="entry name" value="Cytochrome_P450_fam2"/>
</dbReference>
<sequence length="455" mass="52291">MEFSTMMGFSGPFTILLAMAISCLFFLAFSSKKKFRSLPPGPTPLPFIGNMLQVDVKDLIKSLRELSKTYGPMYTFHLGSRPCVVLTGYQVLKEALIDKAEEFSGRGDFPAVQMWSKGNGIVYGTGECWRQLRRFAITTFKNFGMGKRSIEERIKEEAQFLMEELRKTQGKPFDPTFFLSCAGSNIISTLVFGSRFEYTDKKFLMLMDLINTNWKLMSSTWGQLLFTFPEIMKHIPGPHRQIYKNYLKLAEFVGERLEMNRQTLDPNNPRDFIDCFLIKIQQPQWEKLHEEIDQVIGVNRSPCMEDRQKMPYTDAVLHEIQRFADIVPMGVPHTVTRDIEFRGYTLPKDLNVIPLLCTSQFDPTQFKNPNSFDPTHFLDENGRFKKNDAFMAFSAGKRVCLGEGLAIAELFIFLTNILQNFKLKPLMDPKDIDITPESTGLGSIPRPYQFCLLPR</sequence>
<keyword evidence="3 6" id="KW-0349">Heme</keyword>
<comment type="cofactor">
    <cofactor evidence="1">
        <name>heme</name>
        <dbReference type="ChEBI" id="CHEBI:30413"/>
    </cofactor>
</comment>
<dbReference type="Pfam" id="PF00067">
    <property type="entry name" value="p450"/>
    <property type="match status" value="2"/>
</dbReference>
<dbReference type="PROSITE" id="PS00086">
    <property type="entry name" value="CYTOCHROME_P450"/>
    <property type="match status" value="1"/>
</dbReference>
<evidence type="ECO:0000256" key="6">
    <source>
        <dbReference type="RuleBase" id="RU000461"/>
    </source>
</evidence>
<protein>
    <submittedName>
        <fullName evidence="9">Cytochrome P450 2F3-like</fullName>
    </submittedName>
</protein>
<organism evidence="8 9">
    <name type="scientific">Gekko japonicus</name>
    <name type="common">Schlegel's Japanese gecko</name>
    <dbReference type="NCBI Taxonomy" id="146911"/>
    <lineage>
        <taxon>Eukaryota</taxon>
        <taxon>Metazoa</taxon>
        <taxon>Chordata</taxon>
        <taxon>Craniata</taxon>
        <taxon>Vertebrata</taxon>
        <taxon>Euteleostomi</taxon>
        <taxon>Lepidosauria</taxon>
        <taxon>Squamata</taxon>
        <taxon>Bifurcata</taxon>
        <taxon>Gekkota</taxon>
        <taxon>Gekkonidae</taxon>
        <taxon>Gekkoninae</taxon>
        <taxon>Gekko</taxon>
    </lineage>
</organism>
<evidence type="ECO:0000313" key="8">
    <source>
        <dbReference type="Proteomes" id="UP000694871"/>
    </source>
</evidence>
<dbReference type="Gene3D" id="1.10.630.10">
    <property type="entry name" value="Cytochrome P450"/>
    <property type="match status" value="2"/>
</dbReference>
<dbReference type="RefSeq" id="XP_015281053.1">
    <property type="nucleotide sequence ID" value="XM_015425567.1"/>
</dbReference>
<keyword evidence="8" id="KW-1185">Reference proteome</keyword>
<evidence type="ECO:0000256" key="7">
    <source>
        <dbReference type="SAM" id="Phobius"/>
    </source>
</evidence>
<dbReference type="CDD" id="cd11026">
    <property type="entry name" value="CYP2"/>
    <property type="match status" value="1"/>
</dbReference>
<dbReference type="Proteomes" id="UP000694871">
    <property type="component" value="Unplaced"/>
</dbReference>
<dbReference type="InterPro" id="IPR036396">
    <property type="entry name" value="Cyt_P450_sf"/>
</dbReference>
<evidence type="ECO:0000313" key="9">
    <source>
        <dbReference type="RefSeq" id="XP_015281053.1"/>
    </source>
</evidence>
<dbReference type="PRINTS" id="PR00385">
    <property type="entry name" value="P450"/>
</dbReference>
<evidence type="ECO:0000256" key="2">
    <source>
        <dbReference type="ARBA" id="ARBA00010617"/>
    </source>
</evidence>
<accession>A0ABM1L516</accession>
<reference evidence="9" key="1">
    <citation type="submission" date="2025-08" db="UniProtKB">
        <authorList>
            <consortium name="RefSeq"/>
        </authorList>
    </citation>
    <scope>IDENTIFICATION</scope>
</reference>
<keyword evidence="5 6" id="KW-0408">Iron</keyword>
<dbReference type="GeneID" id="107122458"/>
<evidence type="ECO:0000256" key="3">
    <source>
        <dbReference type="ARBA" id="ARBA00022617"/>
    </source>
</evidence>
<proteinExistence type="inferred from homology"/>
<dbReference type="PANTHER" id="PTHR24300">
    <property type="entry name" value="CYTOCHROME P450 508A4-RELATED"/>
    <property type="match status" value="1"/>
</dbReference>
<keyword evidence="6" id="KW-0503">Monooxygenase</keyword>